<dbReference type="InterPro" id="IPR052736">
    <property type="entry name" value="Stf3_sulfotransferase"/>
</dbReference>
<sequence>MPPPRSSLLDRAPIVGKLNTRLQGAWNSGWLKPIELEPDWLWRKAAKGFGLDDERGGRSDEDVADFRERLSVLCQSINAEARLNPIGQSFAYGQLVRAIRQRLELGRMWRAGPAIPNTPLAKPIIIIGQMRSGTTRIHRLLAADPAHTATRFCDSWHPVPTKPDLRPVWSGMALFWARRLNPWIDTIHPFGASQYDEELGWLASALDHSAYEAQWRIPSYTAFSEARSAAPVYREVARILRTDANHHGNAGQPRVMKVPQFAEDLEELLAQFPGASLVICRRNDDDVLRSSVSMVANQMAMQSDSVDPDWIEGEWQRKLALREARLSKALSHHDGAIAEASFDALGADWLGEIRRIYSALQIELSDEAVRAMERQMQRSESSPHLAHREQLDKINAS</sequence>
<dbReference type="Gene3D" id="3.40.50.300">
    <property type="entry name" value="P-loop containing nucleotide triphosphate hydrolases"/>
    <property type="match status" value="1"/>
</dbReference>
<dbReference type="AlphaFoldDB" id="A0A6I4V155"/>
<evidence type="ECO:0000313" key="2">
    <source>
        <dbReference type="EMBL" id="MXP46124.1"/>
    </source>
</evidence>
<dbReference type="EMBL" id="WTYP01000001">
    <property type="protein sequence ID" value="MXP46124.1"/>
    <property type="molecule type" value="Genomic_DNA"/>
</dbReference>
<comment type="caution">
    <text evidence="2">The sequence shown here is derived from an EMBL/GenBank/DDBJ whole genome shotgun (WGS) entry which is preliminary data.</text>
</comment>
<organism evidence="2 3">
    <name type="scientific">Pontixanthobacter luteolus</name>
    <dbReference type="NCBI Taxonomy" id="295089"/>
    <lineage>
        <taxon>Bacteria</taxon>
        <taxon>Pseudomonadati</taxon>
        <taxon>Pseudomonadota</taxon>
        <taxon>Alphaproteobacteria</taxon>
        <taxon>Sphingomonadales</taxon>
        <taxon>Erythrobacteraceae</taxon>
        <taxon>Pontixanthobacter</taxon>
    </lineage>
</organism>
<protein>
    <submittedName>
        <fullName evidence="2">Sulfotransferase</fullName>
    </submittedName>
</protein>
<feature type="region of interest" description="Disordered" evidence="1">
    <location>
        <begin position="373"/>
        <end position="397"/>
    </location>
</feature>
<evidence type="ECO:0000313" key="3">
    <source>
        <dbReference type="Proteomes" id="UP000471435"/>
    </source>
</evidence>
<dbReference type="RefSeq" id="WP_160729393.1">
    <property type="nucleotide sequence ID" value="NZ_WTYP01000001.1"/>
</dbReference>
<dbReference type="Pfam" id="PF13469">
    <property type="entry name" value="Sulfotransfer_3"/>
    <property type="match status" value="1"/>
</dbReference>
<feature type="compositionally biased region" description="Basic and acidic residues" evidence="1">
    <location>
        <begin position="386"/>
        <end position="397"/>
    </location>
</feature>
<gene>
    <name evidence="2" type="ORF">GRI43_01795</name>
</gene>
<dbReference type="GO" id="GO:0016740">
    <property type="term" value="F:transferase activity"/>
    <property type="evidence" value="ECO:0007669"/>
    <property type="project" value="UniProtKB-KW"/>
</dbReference>
<dbReference type="OrthoDB" id="9777890at2"/>
<dbReference type="Proteomes" id="UP000471435">
    <property type="component" value="Unassembled WGS sequence"/>
</dbReference>
<proteinExistence type="predicted"/>
<dbReference type="InterPro" id="IPR027417">
    <property type="entry name" value="P-loop_NTPase"/>
</dbReference>
<evidence type="ECO:0000256" key="1">
    <source>
        <dbReference type="SAM" id="MobiDB-lite"/>
    </source>
</evidence>
<keyword evidence="3" id="KW-1185">Reference proteome</keyword>
<dbReference type="PANTHER" id="PTHR36451:SF1">
    <property type="entry name" value="OMEGA-HYDROXY-BETA-DIHYDROMENAQUINONE-9 SULFOTRANSFERASE STF3"/>
    <property type="match status" value="1"/>
</dbReference>
<reference evidence="2 3" key="1">
    <citation type="submission" date="2019-12" db="EMBL/GenBank/DDBJ databases">
        <title>Genomic-based taxomic classification of the family Erythrobacteraceae.</title>
        <authorList>
            <person name="Xu L."/>
        </authorList>
    </citation>
    <scope>NUCLEOTIDE SEQUENCE [LARGE SCALE GENOMIC DNA]</scope>
    <source>
        <strain evidence="2 3">SW-109</strain>
    </source>
</reference>
<dbReference type="PANTHER" id="PTHR36451">
    <property type="entry name" value="PAPS-DEPENDENT SULFOTRANSFERASE STF3"/>
    <property type="match status" value="1"/>
</dbReference>
<dbReference type="SUPFAM" id="SSF52540">
    <property type="entry name" value="P-loop containing nucleoside triphosphate hydrolases"/>
    <property type="match status" value="1"/>
</dbReference>
<name>A0A6I4V155_9SPHN</name>
<keyword evidence="2" id="KW-0808">Transferase</keyword>
<accession>A0A6I4V155</accession>